<protein>
    <submittedName>
        <fullName evidence="2">Uncharacterized protein</fullName>
    </submittedName>
</protein>
<feature type="transmembrane region" description="Helical" evidence="1">
    <location>
        <begin position="68"/>
        <end position="88"/>
    </location>
</feature>
<keyword evidence="3" id="KW-1185">Reference proteome</keyword>
<keyword evidence="1" id="KW-1133">Transmembrane helix</keyword>
<feature type="transmembrane region" description="Helical" evidence="1">
    <location>
        <begin position="12"/>
        <end position="32"/>
    </location>
</feature>
<keyword evidence="1" id="KW-0472">Membrane</keyword>
<accession>A0A0E3PBD1</accession>
<dbReference type="PATRIC" id="fig|1434120.4.peg.5048"/>
<dbReference type="EMBL" id="CP009506">
    <property type="protein sequence ID" value="AKB30615.1"/>
    <property type="molecule type" value="Genomic_DNA"/>
</dbReference>
<dbReference type="Proteomes" id="UP000033111">
    <property type="component" value="Chromosome"/>
</dbReference>
<organism evidence="2 3">
    <name type="scientific">Methanosarcina siciliae T4/M</name>
    <dbReference type="NCBI Taxonomy" id="1434120"/>
    <lineage>
        <taxon>Archaea</taxon>
        <taxon>Methanobacteriati</taxon>
        <taxon>Methanobacteriota</taxon>
        <taxon>Stenosarchaea group</taxon>
        <taxon>Methanomicrobia</taxon>
        <taxon>Methanosarcinales</taxon>
        <taxon>Methanosarcinaceae</taxon>
        <taxon>Methanosarcina</taxon>
    </lineage>
</organism>
<dbReference type="InterPro" id="IPR012874">
    <property type="entry name" value="DUF1673_METspp"/>
</dbReference>
<evidence type="ECO:0000313" key="3">
    <source>
        <dbReference type="Proteomes" id="UP000033111"/>
    </source>
</evidence>
<dbReference type="Pfam" id="PF07895">
    <property type="entry name" value="DUF1673"/>
    <property type="match status" value="1"/>
</dbReference>
<reference evidence="2 3" key="1">
    <citation type="submission" date="2014-07" db="EMBL/GenBank/DDBJ databases">
        <title>Methanogenic archaea and the global carbon cycle.</title>
        <authorList>
            <person name="Henriksen J.R."/>
            <person name="Luke J."/>
            <person name="Reinhart S."/>
            <person name="Benedict M.N."/>
            <person name="Youngblut N.D."/>
            <person name="Metcalf M.E."/>
            <person name="Whitaker R.J."/>
            <person name="Metcalf W.W."/>
        </authorList>
    </citation>
    <scope>NUCLEOTIDE SEQUENCE [LARGE SCALE GENOMIC DNA]</scope>
    <source>
        <strain evidence="2 3">T4/M</strain>
    </source>
</reference>
<name>A0A0E3PBD1_9EURY</name>
<gene>
    <name evidence="2" type="ORF">MSSIT_3896</name>
</gene>
<evidence type="ECO:0000256" key="1">
    <source>
        <dbReference type="SAM" id="Phobius"/>
    </source>
</evidence>
<dbReference type="KEGG" id="msw:MSSIT_3896"/>
<dbReference type="AlphaFoldDB" id="A0A0E3PBD1"/>
<dbReference type="HOGENOM" id="CLU_2044458_0_0_2"/>
<proteinExistence type="predicted"/>
<keyword evidence="1" id="KW-0812">Transmembrane</keyword>
<evidence type="ECO:0000313" key="2">
    <source>
        <dbReference type="EMBL" id="AKB30615.1"/>
    </source>
</evidence>
<feature type="transmembrane region" description="Helical" evidence="1">
    <location>
        <begin position="44"/>
        <end position="62"/>
    </location>
</feature>
<sequence>MEVHPMNKDFVFGLIIGTVFNLLLCIWNWNFLNKMKNSSKRIQTKNNLIVIAGILGLTTLLIQSSLLGLGVILTFISGFCLTAFLYYLSDVYWEKKNKKIVLLEGFYAPEIYVMNRDAER</sequence>